<feature type="domain" description="NB-ARC" evidence="7">
    <location>
        <begin position="184"/>
        <end position="349"/>
    </location>
</feature>
<keyword evidence="4" id="KW-0547">Nucleotide-binding</keyword>
<reference evidence="11 12" key="1">
    <citation type="submission" date="2024-11" db="EMBL/GenBank/DDBJ databases">
        <title>A near-complete genome assembly of Cinchona calisaya.</title>
        <authorList>
            <person name="Lian D.C."/>
            <person name="Zhao X.W."/>
            <person name="Wei L."/>
        </authorList>
    </citation>
    <scope>NUCLEOTIDE SEQUENCE [LARGE SCALE GENOMIC DNA]</scope>
    <source>
        <tissue evidence="11">Nenye</tissue>
    </source>
</reference>
<evidence type="ECO:0000313" key="12">
    <source>
        <dbReference type="Proteomes" id="UP001630127"/>
    </source>
</evidence>
<comment type="similarity">
    <text evidence="1">Belongs to the disease resistance NB-LRR family.</text>
</comment>
<dbReference type="Pfam" id="PF00931">
    <property type="entry name" value="NB-ARC"/>
    <property type="match status" value="1"/>
</dbReference>
<dbReference type="InterPro" id="IPR056789">
    <property type="entry name" value="LRR_R13L1-DRL21"/>
</dbReference>
<dbReference type="InterPro" id="IPR002182">
    <property type="entry name" value="NB-ARC"/>
</dbReference>
<dbReference type="AlphaFoldDB" id="A0ABD2ZIA0"/>
<feature type="domain" description="Disease resistance protein winged helix" evidence="9">
    <location>
        <begin position="431"/>
        <end position="506"/>
    </location>
</feature>
<evidence type="ECO:0000256" key="5">
    <source>
        <dbReference type="ARBA" id="ARBA00022821"/>
    </source>
</evidence>
<dbReference type="Pfam" id="PF25019">
    <property type="entry name" value="LRR_R13L1-DRL21"/>
    <property type="match status" value="2"/>
</dbReference>
<dbReference type="Gene3D" id="1.10.8.430">
    <property type="entry name" value="Helical domain of apoptotic protease-activating factors"/>
    <property type="match status" value="1"/>
</dbReference>
<keyword evidence="3" id="KW-0677">Repeat</keyword>
<dbReference type="InterPro" id="IPR038005">
    <property type="entry name" value="RX-like_CC"/>
</dbReference>
<evidence type="ECO:0000259" key="8">
    <source>
        <dbReference type="Pfam" id="PF18052"/>
    </source>
</evidence>
<dbReference type="Gene3D" id="3.80.10.10">
    <property type="entry name" value="Ribonuclease Inhibitor"/>
    <property type="match status" value="3"/>
</dbReference>
<dbReference type="SUPFAM" id="SSF52058">
    <property type="entry name" value="L domain-like"/>
    <property type="match status" value="2"/>
</dbReference>
<feature type="domain" description="R13L1/DRL21-like LRR repeat region" evidence="10">
    <location>
        <begin position="1137"/>
        <end position="1198"/>
    </location>
</feature>
<dbReference type="Gene3D" id="1.10.10.10">
    <property type="entry name" value="Winged helix-like DNA-binding domain superfamily/Winged helix DNA-binding domain"/>
    <property type="match status" value="1"/>
</dbReference>
<dbReference type="PANTHER" id="PTHR36766:SF70">
    <property type="entry name" value="DISEASE RESISTANCE PROTEIN RGA4"/>
    <property type="match status" value="1"/>
</dbReference>
<feature type="domain" description="R13L1/DRL21-like LRR repeat region" evidence="10">
    <location>
        <begin position="677"/>
        <end position="809"/>
    </location>
</feature>
<dbReference type="InterPro" id="IPR041118">
    <property type="entry name" value="Rx_N"/>
</dbReference>
<dbReference type="PRINTS" id="PR00364">
    <property type="entry name" value="DISEASERSIST"/>
</dbReference>
<dbReference type="GO" id="GO:0051607">
    <property type="term" value="P:defense response to virus"/>
    <property type="evidence" value="ECO:0007669"/>
    <property type="project" value="UniProtKB-ARBA"/>
</dbReference>
<keyword evidence="5" id="KW-0611">Plant defense</keyword>
<dbReference type="FunFam" id="3.40.50.300:FF:001091">
    <property type="entry name" value="Probable disease resistance protein At1g61300"/>
    <property type="match status" value="1"/>
</dbReference>
<dbReference type="InterPro" id="IPR027417">
    <property type="entry name" value="P-loop_NTPase"/>
</dbReference>
<proteinExistence type="inferred from homology"/>
<dbReference type="Pfam" id="PF23559">
    <property type="entry name" value="WHD_DRP"/>
    <property type="match status" value="1"/>
</dbReference>
<evidence type="ECO:0008006" key="13">
    <source>
        <dbReference type="Google" id="ProtNLM"/>
    </source>
</evidence>
<evidence type="ECO:0000256" key="1">
    <source>
        <dbReference type="ARBA" id="ARBA00008894"/>
    </source>
</evidence>
<evidence type="ECO:0000259" key="9">
    <source>
        <dbReference type="Pfam" id="PF23559"/>
    </source>
</evidence>
<dbReference type="Gene3D" id="1.20.5.4130">
    <property type="match status" value="1"/>
</dbReference>
<dbReference type="InterPro" id="IPR036388">
    <property type="entry name" value="WH-like_DNA-bd_sf"/>
</dbReference>
<dbReference type="PANTHER" id="PTHR36766">
    <property type="entry name" value="PLANT BROAD-SPECTRUM MILDEW RESISTANCE PROTEIN RPW8"/>
    <property type="match status" value="1"/>
</dbReference>
<protein>
    <recommendedName>
        <fullName evidence="13">Disease resistance protein RGA3</fullName>
    </recommendedName>
</protein>
<dbReference type="SUPFAM" id="SSF52540">
    <property type="entry name" value="P-loop containing nucleoside triphosphate hydrolases"/>
    <property type="match status" value="1"/>
</dbReference>
<accession>A0ABD2ZIA0</accession>
<dbReference type="Pfam" id="PF18052">
    <property type="entry name" value="Rx_N"/>
    <property type="match status" value="1"/>
</dbReference>
<name>A0ABD2ZIA0_9GENT</name>
<dbReference type="EMBL" id="JBJUIK010000009">
    <property type="protein sequence ID" value="KAL3519088.1"/>
    <property type="molecule type" value="Genomic_DNA"/>
</dbReference>
<dbReference type="GO" id="GO:0005524">
    <property type="term" value="F:ATP binding"/>
    <property type="evidence" value="ECO:0007669"/>
    <property type="project" value="UniProtKB-KW"/>
</dbReference>
<dbReference type="InterPro" id="IPR058922">
    <property type="entry name" value="WHD_DRP"/>
</dbReference>
<dbReference type="FunFam" id="1.10.10.10:FF:000322">
    <property type="entry name" value="Probable disease resistance protein At1g63360"/>
    <property type="match status" value="1"/>
</dbReference>
<evidence type="ECO:0000256" key="6">
    <source>
        <dbReference type="ARBA" id="ARBA00022840"/>
    </source>
</evidence>
<dbReference type="Gene3D" id="3.40.50.300">
    <property type="entry name" value="P-loop containing nucleotide triphosphate hydrolases"/>
    <property type="match status" value="1"/>
</dbReference>
<dbReference type="InterPro" id="IPR032675">
    <property type="entry name" value="LRR_dom_sf"/>
</dbReference>
<sequence length="1237" mass="140854">MADALVAATIQVILEKTLSLAADGIGMAFGGFKEDLESLKQSVAMIQAVMADAEEKQVQDQAVKLWLKRLEGVAFDADNVLDELNYEFLRRRVDTRNQLRRKVCYFFCFSNTVAFRWRMASKIRNVNMKLKMINQEAIGFGLRSQVGDGANIAPLPAITMIRETDSIVPQNIVGRGNDAFNIVETLLNLSIRVVSVIPITGLGGLGKTTLAQLVYNDPKVHQHFDKKIWICVSQNFEVRLLFKLILESLTKRKIEMESRDVIVQEVRKELEGKRYFLVLDDVWNERFELWDDFFRSLVGISTTKGNWILLTTRNTEVASRVATHPSYPLSKLKEDDCWSIVKEKVFPGREAPKELEALKYQITKRCQGLPLAAIVIGGLLRIKKKEEWLPIVESGFSRLSGVENNVMQLLKLSFDHLPSPSTKKCFAYCCIFGKGYNMNRKTLIHLWMAEGFLQASFNNEILEDIGNKHFNILLDSSLLEEERMYNPYLDEDTRYCKMHDFVYDLAESVSRSNSIKDENCRYLVLHSFEEETQAYLKDRSGTLRTFLLLGPIVYCDMFSNLKYLRVLSLSWVTTEELPASISKLIHLRFLDLSNSRIKALPESFCQLFNLQTLLLSNYYNPRPLKELPNGMRNLTNLRHLYFITLDSGFLMPKGMGQLTCLQTLEFFNVGKDEGSKIEELGCLKNLRGRILIRNLELVNGKEGAQKADLSRKPNMDELRFEWRSCREGDNNDEDVLEGLQPHPNLQYLKLRNYRGGRFPQWFLKMAVRMESTERRFDRMVKLRLIHCNMCEEVPALGQLPSLQILELNGLDNVRCIGPAFYGIGDHSASRSNNSSGQVSTNSGQVSAKLFPALKSLELSNMPNLIEWMEAKADDEVFEVFPNLEDLKIITCSKLTSAPSNFPNLKRLKIEKIDRLLPVKKICSNATTLTALWIKGMVELTFVQDVLNDWNLQSLILEECPNLIDIHGCGISLKELRILGCENLKELPKDIHQLQNLQILVIVGCRNFESIAIPSGRLGLMSLCHLTIAYCNRLTSLPSEMLESRTSLWTLNVLKCPNLASFQIDLQQLPSLVFLSLFECPKLTTIPKGFAHVSSLSELHVGPFMDSTAEFEILSALPSSSVRKLSLHGWPHSVSLPEQLQYLTGLAALDLHGFGMEALPNWLGDLVSLQELSLSNCKKLRYLPSMRSLAKLRSLRIFHCPLLRERCTPWRGTNSEWAKVSHIPNICIENEFIQMSSI</sequence>
<evidence type="ECO:0000259" key="7">
    <source>
        <dbReference type="Pfam" id="PF00931"/>
    </source>
</evidence>
<keyword evidence="6" id="KW-0067">ATP-binding</keyword>
<gene>
    <name evidence="11" type="ORF">ACH5RR_021677</name>
</gene>
<dbReference type="CDD" id="cd14798">
    <property type="entry name" value="RX-CC_like"/>
    <property type="match status" value="1"/>
</dbReference>
<evidence type="ECO:0000256" key="3">
    <source>
        <dbReference type="ARBA" id="ARBA00022737"/>
    </source>
</evidence>
<evidence type="ECO:0000313" key="11">
    <source>
        <dbReference type="EMBL" id="KAL3519088.1"/>
    </source>
</evidence>
<evidence type="ECO:0000256" key="4">
    <source>
        <dbReference type="ARBA" id="ARBA00022741"/>
    </source>
</evidence>
<dbReference type="InterPro" id="IPR042197">
    <property type="entry name" value="Apaf_helical"/>
</dbReference>
<comment type="caution">
    <text evidence="11">The sequence shown here is derived from an EMBL/GenBank/DDBJ whole genome shotgun (WGS) entry which is preliminary data.</text>
</comment>
<organism evidence="11 12">
    <name type="scientific">Cinchona calisaya</name>
    <dbReference type="NCBI Taxonomy" id="153742"/>
    <lineage>
        <taxon>Eukaryota</taxon>
        <taxon>Viridiplantae</taxon>
        <taxon>Streptophyta</taxon>
        <taxon>Embryophyta</taxon>
        <taxon>Tracheophyta</taxon>
        <taxon>Spermatophyta</taxon>
        <taxon>Magnoliopsida</taxon>
        <taxon>eudicotyledons</taxon>
        <taxon>Gunneridae</taxon>
        <taxon>Pentapetalae</taxon>
        <taxon>asterids</taxon>
        <taxon>lamiids</taxon>
        <taxon>Gentianales</taxon>
        <taxon>Rubiaceae</taxon>
        <taxon>Cinchonoideae</taxon>
        <taxon>Cinchoneae</taxon>
        <taxon>Cinchona</taxon>
    </lineage>
</organism>
<dbReference type="Proteomes" id="UP001630127">
    <property type="component" value="Unassembled WGS sequence"/>
</dbReference>
<keyword evidence="12" id="KW-1185">Reference proteome</keyword>
<keyword evidence="2" id="KW-0433">Leucine-rich repeat</keyword>
<feature type="domain" description="Disease resistance N-terminal" evidence="8">
    <location>
        <begin position="10"/>
        <end position="100"/>
    </location>
</feature>
<evidence type="ECO:0000259" key="10">
    <source>
        <dbReference type="Pfam" id="PF25019"/>
    </source>
</evidence>
<evidence type="ECO:0000256" key="2">
    <source>
        <dbReference type="ARBA" id="ARBA00022614"/>
    </source>
</evidence>